<reference evidence="1" key="1">
    <citation type="submission" date="2022-02" db="EMBL/GenBank/DDBJ databases">
        <authorList>
            <person name="King R."/>
        </authorList>
    </citation>
    <scope>NUCLEOTIDE SEQUENCE</scope>
</reference>
<evidence type="ECO:0000313" key="1">
    <source>
        <dbReference type="EMBL" id="CAH1644509.1"/>
    </source>
</evidence>
<protein>
    <submittedName>
        <fullName evidence="1">Uncharacterized protein</fullName>
    </submittedName>
</protein>
<proteinExistence type="predicted"/>
<organism evidence="1 2">
    <name type="scientific">Spodoptera littoralis</name>
    <name type="common">Egyptian cotton leafworm</name>
    <dbReference type="NCBI Taxonomy" id="7109"/>
    <lineage>
        <taxon>Eukaryota</taxon>
        <taxon>Metazoa</taxon>
        <taxon>Ecdysozoa</taxon>
        <taxon>Arthropoda</taxon>
        <taxon>Hexapoda</taxon>
        <taxon>Insecta</taxon>
        <taxon>Pterygota</taxon>
        <taxon>Neoptera</taxon>
        <taxon>Endopterygota</taxon>
        <taxon>Lepidoptera</taxon>
        <taxon>Glossata</taxon>
        <taxon>Ditrysia</taxon>
        <taxon>Noctuoidea</taxon>
        <taxon>Noctuidae</taxon>
        <taxon>Amphipyrinae</taxon>
        <taxon>Spodoptera</taxon>
    </lineage>
</organism>
<dbReference type="AlphaFoldDB" id="A0A9P0N7N6"/>
<gene>
    <name evidence="1" type="ORF">SPLIT_LOCUS9863</name>
</gene>
<dbReference type="Proteomes" id="UP001153321">
    <property type="component" value="Chromosome 4"/>
</dbReference>
<sequence length="337" mass="38844">MKNSYIASIEVEKSNILHVDSKKDHKLKSGRIQGTSYKQNEENAFAFSSDEEEREKEIETITLYSKDRLVKPHPGIKVSQKFIYFESEISINQARDKENDKSFFRSRSPKRYKKTKVRWQSENNSPIHCHIGKRTESPTAKNLINNHLKSDFDQDYENTSNDSKMGKLDTLKDFDFGTKSSTLSSIETNSRFIALGSMIKEFGLKSWHYLSKHNDVKNQYNMVNIGKRQGSHHNAIITDPETFREELLWEVKKTVKAIADGNITRSIMELMVDKNTGRILKTEDIICRIVSSKAQALASRVRMQPCKPVKLVVQPKQKISTRGIIMLLNNRSFSFDS</sequence>
<name>A0A9P0N7N6_SPOLI</name>
<evidence type="ECO:0000313" key="2">
    <source>
        <dbReference type="Proteomes" id="UP001153321"/>
    </source>
</evidence>
<dbReference type="EMBL" id="LR824535">
    <property type="protein sequence ID" value="CAH1644509.1"/>
    <property type="molecule type" value="Genomic_DNA"/>
</dbReference>
<keyword evidence="2" id="KW-1185">Reference proteome</keyword>
<accession>A0A9P0N7N6</accession>